<accession>A0A7V1D2F0</accession>
<comment type="caution">
    <text evidence="2">The sequence shown here is derived from an EMBL/GenBank/DDBJ whole genome shotgun (WGS) entry which is preliminary data.</text>
</comment>
<dbReference type="PROSITE" id="PS51257">
    <property type="entry name" value="PROKAR_LIPOPROTEIN"/>
    <property type="match status" value="1"/>
</dbReference>
<dbReference type="RefSeq" id="WP_304185001.1">
    <property type="nucleotide sequence ID" value="NZ_DRGM01000194.1"/>
</dbReference>
<feature type="signal peptide" evidence="1">
    <location>
        <begin position="1"/>
        <end position="22"/>
    </location>
</feature>
<evidence type="ECO:0008006" key="3">
    <source>
        <dbReference type="Google" id="ProtNLM"/>
    </source>
</evidence>
<sequence>MKYLTLIIAIVLSVGCSNLANAHDPEKMADLASQLKDISAAVDGTLKFSSQNYTNPQALLMAAINSSQRILAPFEGYQLKVFIQDKNAVLLLCEDDVLLIEDAGCTAQSDIQHWQSTDQQACETTLDTNQVCTVN</sequence>
<proteinExistence type="predicted"/>
<dbReference type="EMBL" id="DRGM01000194">
    <property type="protein sequence ID" value="HEA18678.1"/>
    <property type="molecule type" value="Genomic_DNA"/>
</dbReference>
<reference evidence="2" key="1">
    <citation type="journal article" date="2020" name="mSystems">
        <title>Genome- and Community-Level Interaction Insights into Carbon Utilization and Element Cycling Functions of Hydrothermarchaeota in Hydrothermal Sediment.</title>
        <authorList>
            <person name="Zhou Z."/>
            <person name="Liu Y."/>
            <person name="Xu W."/>
            <person name="Pan J."/>
            <person name="Luo Z.H."/>
            <person name="Li M."/>
        </authorList>
    </citation>
    <scope>NUCLEOTIDE SEQUENCE [LARGE SCALE GENOMIC DNA]</scope>
    <source>
        <strain evidence="2">HyVt-346</strain>
    </source>
</reference>
<evidence type="ECO:0000313" key="2">
    <source>
        <dbReference type="EMBL" id="HEA18678.1"/>
    </source>
</evidence>
<organism evidence="2">
    <name type="scientific">Pseudoalteromonas prydzensis</name>
    <dbReference type="NCBI Taxonomy" id="182141"/>
    <lineage>
        <taxon>Bacteria</taxon>
        <taxon>Pseudomonadati</taxon>
        <taxon>Pseudomonadota</taxon>
        <taxon>Gammaproteobacteria</taxon>
        <taxon>Alteromonadales</taxon>
        <taxon>Pseudoalteromonadaceae</taxon>
        <taxon>Pseudoalteromonas</taxon>
    </lineage>
</organism>
<name>A0A7V1D2F0_9GAMM</name>
<keyword evidence="1" id="KW-0732">Signal</keyword>
<protein>
    <recommendedName>
        <fullName evidence="3">Lipoprotein</fullName>
    </recommendedName>
</protein>
<gene>
    <name evidence="2" type="ORF">ENH88_19960</name>
</gene>
<evidence type="ECO:0000256" key="1">
    <source>
        <dbReference type="SAM" id="SignalP"/>
    </source>
</evidence>
<dbReference type="Proteomes" id="UP000886188">
    <property type="component" value="Unassembled WGS sequence"/>
</dbReference>
<dbReference type="AlphaFoldDB" id="A0A7V1D2F0"/>
<feature type="chain" id="PRO_5030979629" description="Lipoprotein" evidence="1">
    <location>
        <begin position="23"/>
        <end position="135"/>
    </location>
</feature>